<gene>
    <name evidence="1" type="ORF">ONB1V03_LOCUS2918</name>
</gene>
<evidence type="ECO:0000313" key="2">
    <source>
        <dbReference type="Proteomes" id="UP000728032"/>
    </source>
</evidence>
<reference evidence="1" key="1">
    <citation type="submission" date="2020-11" db="EMBL/GenBank/DDBJ databases">
        <authorList>
            <person name="Tran Van P."/>
        </authorList>
    </citation>
    <scope>NUCLEOTIDE SEQUENCE</scope>
</reference>
<sequence length="173" mass="19451">MGADLSANHNHNHNRNTCPDEEMGRLEVELNLVFNNSLHCVEWLTGNTCPDEEMGRLEVELNLVFNSICQMVSGVDVWHVLALERHASDKGPNVCFETAFSLVQSFREGKGGNGTDKQWNHLKWIGNNAEDVDDSLRILIDELPVLFNHLIRPSRSPIFPVVSLKGANPRLKP</sequence>
<dbReference type="EMBL" id="OC915592">
    <property type="protein sequence ID" value="CAD7641103.1"/>
    <property type="molecule type" value="Genomic_DNA"/>
</dbReference>
<dbReference type="EMBL" id="CAJPVJ010000767">
    <property type="protein sequence ID" value="CAG2163339.1"/>
    <property type="molecule type" value="Genomic_DNA"/>
</dbReference>
<evidence type="ECO:0000313" key="1">
    <source>
        <dbReference type="EMBL" id="CAD7641103.1"/>
    </source>
</evidence>
<proteinExistence type="predicted"/>
<dbReference type="AlphaFoldDB" id="A0A7R9LIM1"/>
<dbReference type="Proteomes" id="UP000728032">
    <property type="component" value="Unassembled WGS sequence"/>
</dbReference>
<accession>A0A7R9LIM1</accession>
<keyword evidence="2" id="KW-1185">Reference proteome</keyword>
<name>A0A7R9LIM1_9ACAR</name>
<organism evidence="1">
    <name type="scientific">Oppiella nova</name>
    <dbReference type="NCBI Taxonomy" id="334625"/>
    <lineage>
        <taxon>Eukaryota</taxon>
        <taxon>Metazoa</taxon>
        <taxon>Ecdysozoa</taxon>
        <taxon>Arthropoda</taxon>
        <taxon>Chelicerata</taxon>
        <taxon>Arachnida</taxon>
        <taxon>Acari</taxon>
        <taxon>Acariformes</taxon>
        <taxon>Sarcoptiformes</taxon>
        <taxon>Oribatida</taxon>
        <taxon>Brachypylina</taxon>
        <taxon>Oppioidea</taxon>
        <taxon>Oppiidae</taxon>
        <taxon>Oppiella</taxon>
    </lineage>
</organism>
<protein>
    <submittedName>
        <fullName evidence="1">Uncharacterized protein</fullName>
    </submittedName>
</protein>